<organism evidence="4">
    <name type="scientific">Melampsora larici-populina (strain 98AG31 / pathotype 3-4-7)</name>
    <name type="common">Poplar leaf rust fungus</name>
    <dbReference type="NCBI Taxonomy" id="747676"/>
    <lineage>
        <taxon>Eukaryota</taxon>
        <taxon>Fungi</taxon>
        <taxon>Dikarya</taxon>
        <taxon>Basidiomycota</taxon>
        <taxon>Pucciniomycotina</taxon>
        <taxon>Pucciniomycetes</taxon>
        <taxon>Pucciniales</taxon>
        <taxon>Melampsoraceae</taxon>
        <taxon>Melampsora</taxon>
    </lineage>
</organism>
<dbReference type="EMBL" id="GL883097">
    <property type="protein sequence ID" value="EGG09544.1"/>
    <property type="molecule type" value="Genomic_DNA"/>
</dbReference>
<name>F4RDV3_MELLP</name>
<dbReference type="AlphaFoldDB" id="F4RDV3"/>
<dbReference type="Pfam" id="PF25278">
    <property type="entry name" value="DUF7872"/>
    <property type="match status" value="1"/>
</dbReference>
<dbReference type="GeneID" id="18937418"/>
<evidence type="ECO:0000313" key="4">
    <source>
        <dbReference type="Proteomes" id="UP000001072"/>
    </source>
</evidence>
<dbReference type="PANTHER" id="PTHR33339:SF1">
    <property type="entry name" value="LYSM DOMAIN-CONTAINING PROTEIN"/>
    <property type="match status" value="1"/>
</dbReference>
<gene>
    <name evidence="3" type="ORF">MELLADRAFT_95950</name>
</gene>
<keyword evidence="4" id="KW-1185">Reference proteome</keyword>
<evidence type="ECO:0000259" key="2">
    <source>
        <dbReference type="Pfam" id="PF25278"/>
    </source>
</evidence>
<dbReference type="InParanoid" id="F4RDV3"/>
<dbReference type="HOGENOM" id="CLU_030195_1_0_1"/>
<dbReference type="Proteomes" id="UP000001072">
    <property type="component" value="Unassembled WGS sequence"/>
</dbReference>
<dbReference type="KEGG" id="mlr:MELLADRAFT_95950"/>
<feature type="chain" id="PRO_5003315077" description="DUF7872 domain-containing protein" evidence="1">
    <location>
        <begin position="19"/>
        <end position="476"/>
    </location>
</feature>
<dbReference type="InterPro" id="IPR057194">
    <property type="entry name" value="DUF7872"/>
</dbReference>
<dbReference type="PANTHER" id="PTHR33339">
    <property type="entry name" value="LYSM DOMAIN-CONTAINING PROTEIN"/>
    <property type="match status" value="1"/>
</dbReference>
<feature type="signal peptide" evidence="1">
    <location>
        <begin position="1"/>
        <end position="18"/>
    </location>
</feature>
<keyword evidence="1" id="KW-0732">Signal</keyword>
<dbReference type="VEuPathDB" id="FungiDB:MELLADRAFT_95950"/>
<feature type="domain" description="DUF7872" evidence="2">
    <location>
        <begin position="249"/>
        <end position="476"/>
    </location>
</feature>
<reference evidence="4" key="1">
    <citation type="journal article" date="2011" name="Proc. Natl. Acad. Sci. U.S.A.">
        <title>Obligate biotrophy features unraveled by the genomic analysis of rust fungi.</title>
        <authorList>
            <person name="Duplessis S."/>
            <person name="Cuomo C.A."/>
            <person name="Lin Y.-C."/>
            <person name="Aerts A."/>
            <person name="Tisserant E."/>
            <person name="Veneault-Fourrey C."/>
            <person name="Joly D.L."/>
            <person name="Hacquard S."/>
            <person name="Amselem J."/>
            <person name="Cantarel B.L."/>
            <person name="Chiu R."/>
            <person name="Coutinho P.M."/>
            <person name="Feau N."/>
            <person name="Field M."/>
            <person name="Frey P."/>
            <person name="Gelhaye E."/>
            <person name="Goldberg J."/>
            <person name="Grabherr M.G."/>
            <person name="Kodira C.D."/>
            <person name="Kohler A."/>
            <person name="Kuees U."/>
            <person name="Lindquist E.A."/>
            <person name="Lucas S.M."/>
            <person name="Mago R."/>
            <person name="Mauceli E."/>
            <person name="Morin E."/>
            <person name="Murat C."/>
            <person name="Pangilinan J.L."/>
            <person name="Park R."/>
            <person name="Pearson M."/>
            <person name="Quesneville H."/>
            <person name="Rouhier N."/>
            <person name="Sakthikumar S."/>
            <person name="Salamov A.A."/>
            <person name="Schmutz J."/>
            <person name="Selles B."/>
            <person name="Shapiro H."/>
            <person name="Tanguay P."/>
            <person name="Tuskan G.A."/>
            <person name="Henrissat B."/>
            <person name="Van de Peer Y."/>
            <person name="Rouze P."/>
            <person name="Ellis J.G."/>
            <person name="Dodds P.N."/>
            <person name="Schein J.E."/>
            <person name="Zhong S."/>
            <person name="Hamelin R.C."/>
            <person name="Grigoriev I.V."/>
            <person name="Szabo L.J."/>
            <person name="Martin F."/>
        </authorList>
    </citation>
    <scope>NUCLEOTIDE SEQUENCE [LARGE SCALE GENOMIC DNA]</scope>
    <source>
        <strain evidence="4">98AG31 / pathotype 3-4-7</strain>
    </source>
</reference>
<proteinExistence type="predicted"/>
<evidence type="ECO:0000313" key="3">
    <source>
        <dbReference type="EMBL" id="EGG09544.1"/>
    </source>
</evidence>
<evidence type="ECO:0000256" key="1">
    <source>
        <dbReference type="SAM" id="SignalP"/>
    </source>
</evidence>
<protein>
    <recommendedName>
        <fullName evidence="2">DUF7872 domain-containing protein</fullName>
    </recommendedName>
</protein>
<dbReference type="RefSeq" id="XP_007407271.1">
    <property type="nucleotide sequence ID" value="XM_007407209.1"/>
</dbReference>
<sequence length="476" mass="52492">MAILLVAITLALPAASLAAGIGPSAPRPDFPDQRPTFFALNTPKPLLTNASHTNHTINFPHTNHTTNNTQVTKSDLENECLHQPLTPSLWSNLSMNAYLDNYPGGKNWTVEKYATRVGATDFVCGIGKVCSPGQICESVRGRDWYALVAVENWNNFVNSVYEAAGDAFNEVSAVLPTMSDHRWISLVTADRHGKRSYSYTSAHICMGGVKDSIWLSWGTLSWLGIVMSLYQISAFSWVNTLLIVGNGENRFGRSSDVTWMLGEAQHAVQETISNITQKVITSGISTPEGLSSINRDGLFLTGLPVIDQNAVQKEFERSLKLKTLIKLWRIQNAFIVRGSEPCTYSGPNGAMNDPDIISYCGEDGVLGDRMMNIARAELQGDGFDPTIYHADLVEYKYGFTAEFLTTSSWECQTTHHTFEYDPYTNQTESSYINPRRPDDCLVNLPVCDCTNPDVVAARKKGQSLTKACRNIAGLPI</sequence>
<accession>F4RDV3</accession>
<dbReference type="OrthoDB" id="2501761at2759"/>